<accession>A0A4R5KX05</accession>
<keyword evidence="1" id="KW-0812">Transmembrane</keyword>
<reference evidence="3 4" key="1">
    <citation type="submission" date="2019-03" db="EMBL/GenBank/DDBJ databases">
        <title>This is whole genome sequence of Paenibacillus sp MS74 strain.</title>
        <authorList>
            <person name="Trinh H.N."/>
        </authorList>
    </citation>
    <scope>NUCLEOTIDE SEQUENCE [LARGE SCALE GENOMIC DNA]</scope>
    <source>
        <strain evidence="3 4">MS74</strain>
    </source>
</reference>
<proteinExistence type="predicted"/>
<comment type="caution">
    <text evidence="3">The sequence shown here is derived from an EMBL/GenBank/DDBJ whole genome shotgun (WGS) entry which is preliminary data.</text>
</comment>
<dbReference type="PROSITE" id="PS51257">
    <property type="entry name" value="PROKAR_LIPOPROTEIN"/>
    <property type="match status" value="1"/>
</dbReference>
<dbReference type="InterPro" id="IPR009936">
    <property type="entry name" value="DUF1468"/>
</dbReference>
<protein>
    <submittedName>
        <fullName evidence="3">Tripartite tricarboxylate transporter TctB family protein</fullName>
    </submittedName>
</protein>
<keyword evidence="4" id="KW-1185">Reference proteome</keyword>
<feature type="transmembrane region" description="Helical" evidence="1">
    <location>
        <begin position="84"/>
        <end position="114"/>
    </location>
</feature>
<dbReference type="EMBL" id="SMRT01000001">
    <property type="protein sequence ID" value="TDG00103.1"/>
    <property type="molecule type" value="Genomic_DNA"/>
</dbReference>
<sequence length="153" mass="16910">MKLMVKNAGVWFGFLVFLLGCTMFWQSLSLDYRSSIGPGPGLFPLWLSSALIILSLLYIAESVKKEVFRIADLIPKGRGLGNVVAILVSFVIFIVVVSFAGFVIAGTLLVFLLLVREYKWYKALGISFAIALITFVIFQTLLDVPLPVNDLGF</sequence>
<feature type="transmembrane region" description="Helical" evidence="1">
    <location>
        <begin position="120"/>
        <end position="142"/>
    </location>
</feature>
<evidence type="ECO:0000256" key="1">
    <source>
        <dbReference type="SAM" id="Phobius"/>
    </source>
</evidence>
<dbReference type="Proteomes" id="UP000295636">
    <property type="component" value="Unassembled WGS sequence"/>
</dbReference>
<feature type="transmembrane region" description="Helical" evidence="1">
    <location>
        <begin position="45"/>
        <end position="63"/>
    </location>
</feature>
<gene>
    <name evidence="3" type="ORF">E1757_00145</name>
</gene>
<name>A0A4R5KX05_9BACL</name>
<evidence type="ECO:0000259" key="2">
    <source>
        <dbReference type="Pfam" id="PF07331"/>
    </source>
</evidence>
<dbReference type="RefSeq" id="WP_133224794.1">
    <property type="nucleotide sequence ID" value="NZ_SMRT01000001.1"/>
</dbReference>
<evidence type="ECO:0000313" key="3">
    <source>
        <dbReference type="EMBL" id="TDG00103.1"/>
    </source>
</evidence>
<dbReference type="Pfam" id="PF07331">
    <property type="entry name" value="TctB"/>
    <property type="match status" value="1"/>
</dbReference>
<organism evidence="3 4">
    <name type="scientific">Paenibacillus piri</name>
    <dbReference type="NCBI Taxonomy" id="2547395"/>
    <lineage>
        <taxon>Bacteria</taxon>
        <taxon>Bacillati</taxon>
        <taxon>Bacillota</taxon>
        <taxon>Bacilli</taxon>
        <taxon>Bacillales</taxon>
        <taxon>Paenibacillaceae</taxon>
        <taxon>Paenibacillus</taxon>
    </lineage>
</organism>
<keyword evidence="1" id="KW-0472">Membrane</keyword>
<evidence type="ECO:0000313" key="4">
    <source>
        <dbReference type="Proteomes" id="UP000295636"/>
    </source>
</evidence>
<dbReference type="AlphaFoldDB" id="A0A4R5KX05"/>
<feature type="domain" description="DUF1468" evidence="2">
    <location>
        <begin position="11"/>
        <end position="147"/>
    </location>
</feature>
<keyword evidence="1" id="KW-1133">Transmembrane helix</keyword>
<dbReference type="OrthoDB" id="2454096at2"/>